<organism evidence="11">
    <name type="scientific">Xenopsylla cheopis</name>
    <name type="common">Oriental rat flea</name>
    <name type="synonym">Pulex cheopis</name>
    <dbReference type="NCBI Taxonomy" id="163159"/>
    <lineage>
        <taxon>Eukaryota</taxon>
        <taxon>Metazoa</taxon>
        <taxon>Ecdysozoa</taxon>
        <taxon>Arthropoda</taxon>
        <taxon>Hexapoda</taxon>
        <taxon>Insecta</taxon>
        <taxon>Pterygota</taxon>
        <taxon>Neoptera</taxon>
        <taxon>Endopterygota</taxon>
        <taxon>Siphonaptera</taxon>
        <taxon>Pulicidae</taxon>
        <taxon>Xenopsyllinae</taxon>
        <taxon>Xenopsylla</taxon>
    </lineage>
</organism>
<dbReference type="GO" id="GO:0030234">
    <property type="term" value="F:enzyme regulator activity"/>
    <property type="evidence" value="ECO:0007669"/>
    <property type="project" value="TreeGrafter"/>
</dbReference>
<dbReference type="PANTHER" id="PTHR12738:SF0">
    <property type="entry name" value="NEUROENDOCRINE PROTEIN 7B2"/>
    <property type="match status" value="1"/>
</dbReference>
<name>A0A6M2E0G2_XENCH</name>
<reference evidence="11" key="1">
    <citation type="submission" date="2020-03" db="EMBL/GenBank/DDBJ databases">
        <title>Transcriptomic Profiling of the Digestive Tract of the Rat Flea, Xenopsylla cheopis, Following Blood Feeding and Infection with Yersinia pestis.</title>
        <authorList>
            <person name="Bland D.M."/>
            <person name="Martens C.A."/>
            <person name="Virtaneva K."/>
            <person name="Kanakabandi K."/>
            <person name="Long D."/>
            <person name="Rosenke R."/>
            <person name="Saturday G.A."/>
            <person name="Hoyt F.H."/>
            <person name="Bruno D.P."/>
            <person name="Ribeiro J.M.C."/>
            <person name="Hinnebusch J."/>
        </authorList>
    </citation>
    <scope>NUCLEOTIDE SEQUENCE</scope>
</reference>
<evidence type="ECO:0000256" key="1">
    <source>
        <dbReference type="ARBA" id="ARBA00004613"/>
    </source>
</evidence>
<keyword evidence="4" id="KW-0813">Transport</keyword>
<evidence type="ECO:0000256" key="9">
    <source>
        <dbReference type="SAM" id="MobiDB-lite"/>
    </source>
</evidence>
<sequence>MIFGILTILVSSIWTRNAHAYLTSVQELDDAIRAVVSRMHRVADIDSGSQYSDLGIDFPVPAITRSQKVLDSDQEYDTLFDEGLLHPSLRDQEYLQHSPLWGQQYMSGGAGEGQQRLKPDGSAMNQQQVKTDNLPAYCNPPNPCPVGYTEEHGCTENFENTAAFSRDYQAAQQCMCDGEHMFRCPSSLDGSDLDDSSDSDEQDERQELLDMEAGLDTRNAPEIFMAQREYRRFGSSDNKHRSSKKMNPYLHGEKLPVAAKKGINVVY</sequence>
<evidence type="ECO:0000256" key="2">
    <source>
        <dbReference type="ARBA" id="ARBA00006348"/>
    </source>
</evidence>
<keyword evidence="5" id="KW-0964">Secreted</keyword>
<dbReference type="InterPro" id="IPR007945">
    <property type="entry name" value="Secretogranin_V"/>
</dbReference>
<feature type="signal peptide" evidence="10">
    <location>
        <begin position="1"/>
        <end position="20"/>
    </location>
</feature>
<keyword evidence="7" id="KW-1015">Disulfide bond</keyword>
<evidence type="ECO:0000313" key="11">
    <source>
        <dbReference type="EMBL" id="NOV50327.1"/>
    </source>
</evidence>
<dbReference type="AlphaFoldDB" id="A0A6M2E0G2"/>
<evidence type="ECO:0000256" key="5">
    <source>
        <dbReference type="ARBA" id="ARBA00022525"/>
    </source>
</evidence>
<evidence type="ECO:0000256" key="4">
    <source>
        <dbReference type="ARBA" id="ARBA00022448"/>
    </source>
</evidence>
<comment type="subcellular location">
    <subcellularLocation>
        <location evidence="1">Secreted</location>
    </subcellularLocation>
</comment>
<dbReference type="PANTHER" id="PTHR12738">
    <property type="entry name" value="NEUROENDOCRINE PROTEIN 7B2"/>
    <property type="match status" value="1"/>
</dbReference>
<comment type="similarity">
    <text evidence="2">Belongs to the 7B2 family.</text>
</comment>
<dbReference type="GO" id="GO:0046883">
    <property type="term" value="P:regulation of hormone secretion"/>
    <property type="evidence" value="ECO:0007669"/>
    <property type="project" value="TreeGrafter"/>
</dbReference>
<keyword evidence="6 10" id="KW-0732">Signal</keyword>
<dbReference type="EMBL" id="GIIL01006601">
    <property type="protein sequence ID" value="NOV50327.1"/>
    <property type="molecule type" value="Transcribed_RNA"/>
</dbReference>
<protein>
    <recommendedName>
        <fullName evidence="3">Neuroendocrine protein 7B2</fullName>
    </recommendedName>
</protein>
<evidence type="ECO:0000256" key="6">
    <source>
        <dbReference type="ARBA" id="ARBA00022729"/>
    </source>
</evidence>
<dbReference type="GO" id="GO:0005576">
    <property type="term" value="C:extracellular region"/>
    <property type="evidence" value="ECO:0007669"/>
    <property type="project" value="UniProtKB-SubCell"/>
</dbReference>
<feature type="chain" id="PRO_5026721469" description="Neuroendocrine protein 7B2" evidence="10">
    <location>
        <begin position="21"/>
        <end position="267"/>
    </location>
</feature>
<evidence type="ECO:0000256" key="8">
    <source>
        <dbReference type="ARBA" id="ARBA00023186"/>
    </source>
</evidence>
<proteinExistence type="inferred from homology"/>
<dbReference type="GO" id="GO:0030141">
    <property type="term" value="C:secretory granule"/>
    <property type="evidence" value="ECO:0007669"/>
    <property type="project" value="InterPro"/>
</dbReference>
<evidence type="ECO:0000256" key="3">
    <source>
        <dbReference type="ARBA" id="ARBA00019589"/>
    </source>
</evidence>
<feature type="region of interest" description="Disordered" evidence="9">
    <location>
        <begin position="105"/>
        <end position="127"/>
    </location>
</feature>
<accession>A0A6M2E0G2</accession>
<evidence type="ECO:0000256" key="7">
    <source>
        <dbReference type="ARBA" id="ARBA00023157"/>
    </source>
</evidence>
<dbReference type="Pfam" id="PF05281">
    <property type="entry name" value="Secretogranin_V"/>
    <property type="match status" value="1"/>
</dbReference>
<dbReference type="GO" id="GO:0007218">
    <property type="term" value="P:neuropeptide signaling pathway"/>
    <property type="evidence" value="ECO:0007669"/>
    <property type="project" value="InterPro"/>
</dbReference>
<evidence type="ECO:0000256" key="10">
    <source>
        <dbReference type="SAM" id="SignalP"/>
    </source>
</evidence>
<keyword evidence="8" id="KW-0143">Chaperone</keyword>